<reference evidence="1 2" key="1">
    <citation type="journal article" date="2011" name="J. Bacteriol.">
        <title>Complete genome sequence of the cellulose-degrading bacterium Cellulosilyticum lentocellum.</title>
        <authorList>
            <consortium name="US DOE Joint Genome Institute"/>
            <person name="Miller D.A."/>
            <person name="Suen G."/>
            <person name="Bruce D."/>
            <person name="Copeland A."/>
            <person name="Cheng J.F."/>
            <person name="Detter C."/>
            <person name="Goodwin L.A."/>
            <person name="Han C.S."/>
            <person name="Hauser L.J."/>
            <person name="Land M.L."/>
            <person name="Lapidus A."/>
            <person name="Lucas S."/>
            <person name="Meincke L."/>
            <person name="Pitluck S."/>
            <person name="Tapia R."/>
            <person name="Teshima H."/>
            <person name="Woyke T."/>
            <person name="Fox B.G."/>
            <person name="Angert E.R."/>
            <person name="Currie C.R."/>
        </authorList>
    </citation>
    <scope>NUCLEOTIDE SEQUENCE [LARGE SCALE GENOMIC DNA]</scope>
    <source>
        <strain evidence="2">ATCC 49066 / DSM 5427 / NCIMB 11756 / RHM5</strain>
    </source>
</reference>
<evidence type="ECO:0000313" key="1">
    <source>
        <dbReference type="EMBL" id="ADZ83593.1"/>
    </source>
</evidence>
<evidence type="ECO:0000313" key="2">
    <source>
        <dbReference type="Proteomes" id="UP000008467"/>
    </source>
</evidence>
<dbReference type="KEGG" id="cle:Clole_1872"/>
<dbReference type="STRING" id="642492.Clole_1872"/>
<dbReference type="HOGENOM" id="CLU_3150878_0_0_9"/>
<name>F2JNX9_CELLD</name>
<dbReference type="AlphaFoldDB" id="F2JNX9"/>
<gene>
    <name evidence="1" type="ordered locus">Clole_1872</name>
</gene>
<keyword evidence="2" id="KW-1185">Reference proteome</keyword>
<sequence>MSELVFNEEIKQLTVDNKNFADLWNGVHQKLLENTKFNKKKLKNCLMI</sequence>
<dbReference type="Proteomes" id="UP000008467">
    <property type="component" value="Chromosome"/>
</dbReference>
<proteinExistence type="predicted"/>
<dbReference type="RefSeq" id="WP_013656890.1">
    <property type="nucleotide sequence ID" value="NC_015275.1"/>
</dbReference>
<organism evidence="1 2">
    <name type="scientific">Cellulosilyticum lentocellum (strain ATCC 49066 / DSM 5427 / NCIMB 11756 / RHM5)</name>
    <name type="common">Clostridium lentocellum</name>
    <dbReference type="NCBI Taxonomy" id="642492"/>
    <lineage>
        <taxon>Bacteria</taxon>
        <taxon>Bacillati</taxon>
        <taxon>Bacillota</taxon>
        <taxon>Clostridia</taxon>
        <taxon>Lachnospirales</taxon>
        <taxon>Cellulosilyticaceae</taxon>
        <taxon>Cellulosilyticum</taxon>
    </lineage>
</organism>
<accession>F2JNX9</accession>
<dbReference type="EMBL" id="CP002582">
    <property type="protein sequence ID" value="ADZ83593.1"/>
    <property type="molecule type" value="Genomic_DNA"/>
</dbReference>
<protein>
    <submittedName>
        <fullName evidence="1">Uncharacterized protein</fullName>
    </submittedName>
</protein>